<gene>
    <name evidence="2" type="ORF">B296_00008886</name>
</gene>
<comment type="caution">
    <text evidence="2">The sequence shown here is derived from an EMBL/GenBank/DDBJ whole genome shotgun (WGS) entry which is preliminary data.</text>
</comment>
<evidence type="ECO:0000313" key="3">
    <source>
        <dbReference type="Proteomes" id="UP000287651"/>
    </source>
</evidence>
<dbReference type="AlphaFoldDB" id="A0A427BAT5"/>
<organism evidence="2 3">
    <name type="scientific">Ensete ventricosum</name>
    <name type="common">Abyssinian banana</name>
    <name type="synonym">Musa ensete</name>
    <dbReference type="NCBI Taxonomy" id="4639"/>
    <lineage>
        <taxon>Eukaryota</taxon>
        <taxon>Viridiplantae</taxon>
        <taxon>Streptophyta</taxon>
        <taxon>Embryophyta</taxon>
        <taxon>Tracheophyta</taxon>
        <taxon>Spermatophyta</taxon>
        <taxon>Magnoliopsida</taxon>
        <taxon>Liliopsida</taxon>
        <taxon>Zingiberales</taxon>
        <taxon>Musaceae</taxon>
        <taxon>Ensete</taxon>
    </lineage>
</organism>
<keyword evidence="1" id="KW-0732">Signal</keyword>
<feature type="chain" id="PRO_5019184598" description="Secreted protein" evidence="1">
    <location>
        <begin position="18"/>
        <end position="88"/>
    </location>
</feature>
<reference evidence="2 3" key="1">
    <citation type="journal article" date="2014" name="Agronomy (Basel)">
        <title>A Draft Genome Sequence for Ensete ventricosum, the Drought-Tolerant Tree Against Hunger.</title>
        <authorList>
            <person name="Harrison J."/>
            <person name="Moore K.A."/>
            <person name="Paszkiewicz K."/>
            <person name="Jones T."/>
            <person name="Grant M."/>
            <person name="Ambacheew D."/>
            <person name="Muzemil S."/>
            <person name="Studholme D.J."/>
        </authorList>
    </citation>
    <scope>NUCLEOTIDE SEQUENCE [LARGE SCALE GENOMIC DNA]</scope>
</reference>
<evidence type="ECO:0008006" key="4">
    <source>
        <dbReference type="Google" id="ProtNLM"/>
    </source>
</evidence>
<evidence type="ECO:0000313" key="2">
    <source>
        <dbReference type="EMBL" id="RRT85625.1"/>
    </source>
</evidence>
<protein>
    <recommendedName>
        <fullName evidence="4">Secreted protein</fullName>
    </recommendedName>
</protein>
<dbReference type="Proteomes" id="UP000287651">
    <property type="component" value="Unassembled WGS sequence"/>
</dbReference>
<feature type="signal peptide" evidence="1">
    <location>
        <begin position="1"/>
        <end position="17"/>
    </location>
</feature>
<dbReference type="EMBL" id="AMZH03000086">
    <property type="protein sequence ID" value="RRT85625.1"/>
    <property type="molecule type" value="Genomic_DNA"/>
</dbReference>
<accession>A0A427BAT5</accession>
<name>A0A427BAT5_ENSVE</name>
<sequence>MVRCFLLLMVFYLDRNTSPPTEKEKRAGLRDTKRLLVSTPSSGYCLVGFASATRLTDFMSSSMAVRESQAVEHPFVSAANGPELDGPS</sequence>
<proteinExistence type="predicted"/>
<evidence type="ECO:0000256" key="1">
    <source>
        <dbReference type="SAM" id="SignalP"/>
    </source>
</evidence>